<evidence type="ECO:0000256" key="2">
    <source>
        <dbReference type="SAM" id="Phobius"/>
    </source>
</evidence>
<protein>
    <recommendedName>
        <fullName evidence="5">DUF4760 domain-containing protein</fullName>
    </recommendedName>
</protein>
<evidence type="ECO:0000313" key="3">
    <source>
        <dbReference type="EMBL" id="NMH64148.1"/>
    </source>
</evidence>
<feature type="transmembrane region" description="Helical" evidence="2">
    <location>
        <begin position="12"/>
        <end position="36"/>
    </location>
</feature>
<sequence>MNIDEVFKIATAVIASVGGSALILAAFSSWLGGVWAKRMLQNERAKHSEALEGIKKELDLLKQKEITRHFDKLAIYKDVVHLISEILRELEAVTTKKQRAVNPDVEHSFALCRNKAYGYLSLVSTQEVMDKYNEMIDFFIPIMYEGQSASWEEMREKADALLNTMRLDLGIKEGDIVYRGSR</sequence>
<evidence type="ECO:0008006" key="5">
    <source>
        <dbReference type="Google" id="ProtNLM"/>
    </source>
</evidence>
<dbReference type="AlphaFoldDB" id="A0A972JHM1"/>
<accession>A0A972JHM1</accession>
<dbReference type="EMBL" id="JAAXYH010000002">
    <property type="protein sequence ID" value="NMH64148.1"/>
    <property type="molecule type" value="Genomic_DNA"/>
</dbReference>
<feature type="coiled-coil region" evidence="1">
    <location>
        <begin position="37"/>
        <end position="64"/>
    </location>
</feature>
<keyword evidence="2" id="KW-1133">Transmembrane helix</keyword>
<dbReference type="Proteomes" id="UP000737113">
    <property type="component" value="Unassembled WGS sequence"/>
</dbReference>
<keyword evidence="2" id="KW-0812">Transmembrane</keyword>
<evidence type="ECO:0000256" key="1">
    <source>
        <dbReference type="SAM" id="Coils"/>
    </source>
</evidence>
<proteinExistence type="predicted"/>
<name>A0A972JHM1_9GAMM</name>
<keyword evidence="4" id="KW-1185">Reference proteome</keyword>
<dbReference type="RefSeq" id="WP_169562846.1">
    <property type="nucleotide sequence ID" value="NZ_JAAXYH010000002.1"/>
</dbReference>
<reference evidence="3" key="1">
    <citation type="submission" date="2020-04" db="EMBL/GenBank/DDBJ databases">
        <title>Description of Shewanella salipaludis sp. nov., isolated from a salt marsh.</title>
        <authorList>
            <person name="Park S."/>
            <person name="Yoon J.-H."/>
        </authorList>
    </citation>
    <scope>NUCLEOTIDE SEQUENCE</scope>
    <source>
        <strain evidence="3">SHSM-M6</strain>
    </source>
</reference>
<evidence type="ECO:0000313" key="4">
    <source>
        <dbReference type="Proteomes" id="UP000737113"/>
    </source>
</evidence>
<comment type="caution">
    <text evidence="3">The sequence shown here is derived from an EMBL/GenBank/DDBJ whole genome shotgun (WGS) entry which is preliminary data.</text>
</comment>
<keyword evidence="2" id="KW-0472">Membrane</keyword>
<organism evidence="3 4">
    <name type="scientific">Shewanella salipaludis</name>
    <dbReference type="NCBI Taxonomy" id="2723052"/>
    <lineage>
        <taxon>Bacteria</taxon>
        <taxon>Pseudomonadati</taxon>
        <taxon>Pseudomonadota</taxon>
        <taxon>Gammaproteobacteria</taxon>
        <taxon>Alteromonadales</taxon>
        <taxon>Shewanellaceae</taxon>
        <taxon>Shewanella</taxon>
    </lineage>
</organism>
<keyword evidence="1" id="KW-0175">Coiled coil</keyword>
<gene>
    <name evidence="3" type="ORF">HC757_03020</name>
</gene>